<sequence length="504" mass="54307">MVDEGQRIVIVFNALEIEHHAQCSYDYLQIRDGSEPTAPSLSKVCGNSMQSPVTSSGNNVLINFRSDTSVGGEGFNIEWSVECLPTLISCDYSATCINQSKTCDLIKDCNDWTDEGADCLEQGLGAYAALKNAGCTSNIENIVGSASLSTPNYPNFYIAGMDCAWTLSAAPESDGRFPTILASFDDPFGVACSAGSIQITTSDNNGVVESTTVCGDQAGPIAIGAEEGQTMTLTFSPSSVPIGQGYRVQWSLCPPDSLACPVTGQCFPPESGVLSCPSDMSTTQDMTTEVGEGTTAEDGPTSTPRASSTVRQDIVTTTSSWDNSTMYTEAGVYSWLFEYAEWQKVSGKMINFPEWQKSNFPEWQEFEVQPRGPDNTMCYHCEGTSRECMTGNGLGGYAIECQEDEACWVERIGEDFNVSYKRSCQPSCNDYWLYETCMTADGQAKMCKLCCTDDRCNTHILTGHNDPRGPAYSGHSGAEEILASLGLVAILALAMCADILSLVT</sequence>
<dbReference type="InterPro" id="IPR023415">
    <property type="entry name" value="LDLR_class-A_CS"/>
</dbReference>
<dbReference type="eggNOG" id="KOG3714">
    <property type="taxonomic scope" value="Eukaryota"/>
</dbReference>
<dbReference type="AlphaFoldDB" id="C3Y6R0"/>
<reference evidence="7" key="1">
    <citation type="journal article" date="2008" name="Nature">
        <title>The amphioxus genome and the evolution of the chordate karyotype.</title>
        <authorList>
            <consortium name="US DOE Joint Genome Institute (JGI-PGF)"/>
            <person name="Putnam N.H."/>
            <person name="Butts T."/>
            <person name="Ferrier D.E.K."/>
            <person name="Furlong R.F."/>
            <person name="Hellsten U."/>
            <person name="Kawashima T."/>
            <person name="Robinson-Rechavi M."/>
            <person name="Shoguchi E."/>
            <person name="Terry A."/>
            <person name="Yu J.-K."/>
            <person name="Benito-Gutierrez E.L."/>
            <person name="Dubchak I."/>
            <person name="Garcia-Fernandez J."/>
            <person name="Gibson-Brown J.J."/>
            <person name="Grigoriev I.V."/>
            <person name="Horton A.C."/>
            <person name="de Jong P.J."/>
            <person name="Jurka J."/>
            <person name="Kapitonov V.V."/>
            <person name="Kohara Y."/>
            <person name="Kuroki Y."/>
            <person name="Lindquist E."/>
            <person name="Lucas S."/>
            <person name="Osoegawa K."/>
            <person name="Pennacchio L.A."/>
            <person name="Salamov A.A."/>
            <person name="Satou Y."/>
            <person name="Sauka-Spengler T."/>
            <person name="Schmutz J."/>
            <person name="Shin-I T."/>
            <person name="Toyoda A."/>
            <person name="Bronner-Fraser M."/>
            <person name="Fujiyama A."/>
            <person name="Holland L.Z."/>
            <person name="Holland P.W.H."/>
            <person name="Satoh N."/>
            <person name="Rokhsar D.S."/>
        </authorList>
    </citation>
    <scope>NUCLEOTIDE SEQUENCE [LARGE SCALE GENOMIC DNA]</scope>
    <source>
        <strain evidence="7">S238N-H82</strain>
        <tissue evidence="7">Testes</tissue>
    </source>
</reference>
<feature type="transmembrane region" description="Helical" evidence="5">
    <location>
        <begin position="481"/>
        <end position="503"/>
    </location>
</feature>
<proteinExistence type="predicted"/>
<keyword evidence="2" id="KW-1015">Disulfide bond</keyword>
<accession>C3Y6R0</accession>
<dbReference type="InterPro" id="IPR035914">
    <property type="entry name" value="Sperma_CUB_dom_sf"/>
</dbReference>
<evidence type="ECO:0000256" key="5">
    <source>
        <dbReference type="SAM" id="Phobius"/>
    </source>
</evidence>
<dbReference type="PANTHER" id="PTHR24251">
    <property type="entry name" value="OVOCHYMASE-RELATED"/>
    <property type="match status" value="1"/>
</dbReference>
<protein>
    <recommendedName>
        <fullName evidence="6">CUB domain-containing protein</fullName>
    </recommendedName>
</protein>
<dbReference type="PROSITE" id="PS01209">
    <property type="entry name" value="LDLRA_1"/>
    <property type="match status" value="1"/>
</dbReference>
<keyword evidence="5" id="KW-1133">Transmembrane helix</keyword>
<dbReference type="SUPFAM" id="SSF49854">
    <property type="entry name" value="Spermadhesin, CUB domain"/>
    <property type="match status" value="2"/>
</dbReference>
<dbReference type="CDD" id="cd00041">
    <property type="entry name" value="CUB"/>
    <property type="match status" value="1"/>
</dbReference>
<feature type="domain" description="CUB" evidence="6">
    <location>
        <begin position="1"/>
        <end position="82"/>
    </location>
</feature>
<dbReference type="InParanoid" id="C3Y6R0"/>
<feature type="domain" description="CUB" evidence="6">
    <location>
        <begin position="135"/>
        <end position="253"/>
    </location>
</feature>
<organism>
    <name type="scientific">Branchiostoma floridae</name>
    <name type="common">Florida lancelet</name>
    <name type="synonym">Amphioxus</name>
    <dbReference type="NCBI Taxonomy" id="7739"/>
    <lineage>
        <taxon>Eukaryota</taxon>
        <taxon>Metazoa</taxon>
        <taxon>Chordata</taxon>
        <taxon>Cephalochordata</taxon>
        <taxon>Leptocardii</taxon>
        <taxon>Amphioxiformes</taxon>
        <taxon>Branchiostomatidae</taxon>
        <taxon>Branchiostoma</taxon>
    </lineage>
</organism>
<gene>
    <name evidence="7" type="ORF">BRAFLDRAFT_74962</name>
</gene>
<keyword evidence="5" id="KW-0812">Transmembrane</keyword>
<dbReference type="Pfam" id="PF00431">
    <property type="entry name" value="CUB"/>
    <property type="match status" value="2"/>
</dbReference>
<dbReference type="InterPro" id="IPR036055">
    <property type="entry name" value="LDL_receptor-like_sf"/>
</dbReference>
<dbReference type="EMBL" id="GG666488">
    <property type="protein sequence ID" value="EEN64020.1"/>
    <property type="molecule type" value="Genomic_DNA"/>
</dbReference>
<dbReference type="SUPFAM" id="SSF57424">
    <property type="entry name" value="LDL receptor-like module"/>
    <property type="match status" value="1"/>
</dbReference>
<evidence type="ECO:0000256" key="4">
    <source>
        <dbReference type="SAM" id="MobiDB-lite"/>
    </source>
</evidence>
<evidence type="ECO:0000256" key="2">
    <source>
        <dbReference type="ARBA" id="ARBA00023157"/>
    </source>
</evidence>
<evidence type="ECO:0000259" key="6">
    <source>
        <dbReference type="PROSITE" id="PS01180"/>
    </source>
</evidence>
<keyword evidence="1" id="KW-0677">Repeat</keyword>
<dbReference type="PANTHER" id="PTHR24251:SF37">
    <property type="entry name" value="CUB DOMAIN-CONTAINING PROTEIN"/>
    <property type="match status" value="1"/>
</dbReference>
<evidence type="ECO:0000256" key="3">
    <source>
        <dbReference type="PROSITE-ProRule" id="PRU00124"/>
    </source>
</evidence>
<dbReference type="InterPro" id="IPR000859">
    <property type="entry name" value="CUB_dom"/>
</dbReference>
<dbReference type="FunFam" id="2.60.120.290:FF:000005">
    <property type="entry name" value="Procollagen C-endopeptidase enhancer 1"/>
    <property type="match status" value="1"/>
</dbReference>
<feature type="region of interest" description="Disordered" evidence="4">
    <location>
        <begin position="279"/>
        <end position="311"/>
    </location>
</feature>
<evidence type="ECO:0000256" key="1">
    <source>
        <dbReference type="ARBA" id="ARBA00022737"/>
    </source>
</evidence>
<dbReference type="Pfam" id="PF00057">
    <property type="entry name" value="Ldl_recept_a"/>
    <property type="match status" value="1"/>
</dbReference>
<dbReference type="Gene3D" id="4.10.400.10">
    <property type="entry name" value="Low-density Lipoprotein Receptor"/>
    <property type="match status" value="1"/>
</dbReference>
<dbReference type="InterPro" id="IPR002172">
    <property type="entry name" value="LDrepeatLR_classA_rpt"/>
</dbReference>
<feature type="compositionally biased region" description="Polar residues" evidence="4">
    <location>
        <begin position="300"/>
        <end position="311"/>
    </location>
</feature>
<dbReference type="PROSITE" id="PS01180">
    <property type="entry name" value="CUB"/>
    <property type="match status" value="2"/>
</dbReference>
<comment type="caution">
    <text evidence="3">Lacks conserved residue(s) required for the propagation of feature annotation.</text>
</comment>
<dbReference type="SMART" id="SM00042">
    <property type="entry name" value="CUB"/>
    <property type="match status" value="2"/>
</dbReference>
<dbReference type="CDD" id="cd00117">
    <property type="entry name" value="TFP"/>
    <property type="match status" value="1"/>
</dbReference>
<name>C3Y6R0_BRAFL</name>
<keyword evidence="5" id="KW-0472">Membrane</keyword>
<dbReference type="PROSITE" id="PS50068">
    <property type="entry name" value="LDLRA_2"/>
    <property type="match status" value="1"/>
</dbReference>
<dbReference type="Gene3D" id="2.60.120.290">
    <property type="entry name" value="Spermadhesin, CUB domain"/>
    <property type="match status" value="2"/>
</dbReference>
<dbReference type="CDD" id="cd00112">
    <property type="entry name" value="LDLa"/>
    <property type="match status" value="1"/>
</dbReference>
<evidence type="ECO:0000313" key="7">
    <source>
        <dbReference type="EMBL" id="EEN64020.1"/>
    </source>
</evidence>
<dbReference type="SMART" id="SM00192">
    <property type="entry name" value="LDLa"/>
    <property type="match status" value="1"/>
</dbReference>